<dbReference type="EMBL" id="HBGF01029692">
    <property type="protein sequence ID" value="CAD9125670.1"/>
    <property type="molecule type" value="Transcribed_RNA"/>
</dbReference>
<gene>
    <name evidence="3" type="ORF">NDES1114_LOCUS19720</name>
</gene>
<dbReference type="AlphaFoldDB" id="A0A7S1MA71"/>
<accession>A0A7S1MA71</accession>
<evidence type="ECO:0000256" key="1">
    <source>
        <dbReference type="SAM" id="Coils"/>
    </source>
</evidence>
<evidence type="ECO:0000256" key="2">
    <source>
        <dbReference type="SAM" id="MobiDB-lite"/>
    </source>
</evidence>
<feature type="region of interest" description="Disordered" evidence="2">
    <location>
        <begin position="146"/>
        <end position="173"/>
    </location>
</feature>
<reference evidence="3" key="1">
    <citation type="submission" date="2021-01" db="EMBL/GenBank/DDBJ databases">
        <authorList>
            <person name="Corre E."/>
            <person name="Pelletier E."/>
            <person name="Niang G."/>
            <person name="Scheremetjew M."/>
            <person name="Finn R."/>
            <person name="Kale V."/>
            <person name="Holt S."/>
            <person name="Cochrane G."/>
            <person name="Meng A."/>
            <person name="Brown T."/>
            <person name="Cohen L."/>
        </authorList>
    </citation>
    <scope>NUCLEOTIDE SEQUENCE</scope>
    <source>
        <strain evidence="3">CCAP 1951/1</strain>
    </source>
</reference>
<feature type="region of interest" description="Disordered" evidence="2">
    <location>
        <begin position="291"/>
        <end position="328"/>
    </location>
</feature>
<protein>
    <submittedName>
        <fullName evidence="3">Uncharacterized protein</fullName>
    </submittedName>
</protein>
<proteinExistence type="predicted"/>
<evidence type="ECO:0000313" key="3">
    <source>
        <dbReference type="EMBL" id="CAD9125670.1"/>
    </source>
</evidence>
<organism evidence="3">
    <name type="scientific">Neobodo designis</name>
    <name type="common">Flagellated protozoan</name>
    <name type="synonym">Bodo designis</name>
    <dbReference type="NCBI Taxonomy" id="312471"/>
    <lineage>
        <taxon>Eukaryota</taxon>
        <taxon>Discoba</taxon>
        <taxon>Euglenozoa</taxon>
        <taxon>Kinetoplastea</taxon>
        <taxon>Metakinetoplastina</taxon>
        <taxon>Neobodonida</taxon>
        <taxon>Neobodo</taxon>
    </lineage>
</organism>
<name>A0A7S1MA71_NEODS</name>
<keyword evidence="1" id="KW-0175">Coiled coil</keyword>
<sequence length="437" mass="46958">MATQRVLQCVFIAHPVDRTDRDGDFQVSVALAFGDSTTAEDVVRDALRHATGKLQATLEAPPQQMLVLVRFQRQLVRIPIGARLMSEAAFQAPVRAGDQPVLVLAPPGKISYVESLTKPQPQSGEEASPQGFASFVAHPGAAGLNRRVARGDSSPSLRAASPPQAPTADEPSPVLVRHASEKLLGATEGGGAPTQVEGGVPLVIRVIYHSMFGERSEVEVPYMSEDSADSVVAAATAAVSKMLRFPIPAGTAARMALFYRKKDGSERIFAGSDPLPLPKSATRTPTAYLGVRQDAPASPPHADAVPMSQASPARAAGGAEDSRLSAGAVDDTGLPDMCFDAAEAIREAYAAIVEDTRCARAAEKSKADAQSRRDELLRRRDGAQQRWTECAAVERDIERLSEQLEWFEREVSTQRDREAELRAKLHKLQSERRVVGS</sequence>
<feature type="coiled-coil region" evidence="1">
    <location>
        <begin position="359"/>
        <end position="431"/>
    </location>
</feature>